<accession>A0A7Y0MY30</accession>
<evidence type="ECO:0000313" key="1">
    <source>
        <dbReference type="EMBL" id="NMR75439.1"/>
    </source>
</evidence>
<dbReference type="EMBL" id="JABCMA010000023">
    <property type="protein sequence ID" value="NMR75439.1"/>
    <property type="molecule type" value="Genomic_DNA"/>
</dbReference>
<dbReference type="Proteomes" id="UP000565155">
    <property type="component" value="Unassembled WGS sequence"/>
</dbReference>
<dbReference type="AlphaFoldDB" id="A0A7Y0MY30"/>
<protein>
    <submittedName>
        <fullName evidence="1">Uncharacterized protein</fullName>
    </submittedName>
</protein>
<evidence type="ECO:0000313" key="2">
    <source>
        <dbReference type="Proteomes" id="UP000565155"/>
    </source>
</evidence>
<name>A0A7Y0MY30_VIBAL</name>
<gene>
    <name evidence="1" type="ORF">HKB35_17630</name>
</gene>
<dbReference type="RefSeq" id="WP_062851412.1">
    <property type="nucleotide sequence ID" value="NZ_JABCMA010000023.1"/>
</dbReference>
<organism evidence="1 2">
    <name type="scientific">Vibrio alginolyticus</name>
    <dbReference type="NCBI Taxonomy" id="663"/>
    <lineage>
        <taxon>Bacteria</taxon>
        <taxon>Pseudomonadati</taxon>
        <taxon>Pseudomonadota</taxon>
        <taxon>Gammaproteobacteria</taxon>
        <taxon>Vibrionales</taxon>
        <taxon>Vibrionaceae</taxon>
        <taxon>Vibrio</taxon>
    </lineage>
</organism>
<reference evidence="1 2" key="1">
    <citation type="submission" date="2020-04" db="EMBL/GenBank/DDBJ databases">
        <title>Whole-genome sequencing of Vibrio spp. from China reveals different genetic environments of blaCTX-M-14 among diverse lineages.</title>
        <authorList>
            <person name="Zheng Z."/>
            <person name="Ye L."/>
            <person name="Chen S."/>
        </authorList>
    </citation>
    <scope>NUCLEOTIDE SEQUENCE [LARGE SCALE GENOMIC DNA]</scope>
    <source>
        <strain evidence="1 2">Vb1636</strain>
    </source>
</reference>
<comment type="caution">
    <text evidence="1">The sequence shown here is derived from an EMBL/GenBank/DDBJ whole genome shotgun (WGS) entry which is preliminary data.</text>
</comment>
<proteinExistence type="predicted"/>
<sequence>MNPDLLFTAPDTAIPNIGTKAYDFLVELSSGEPIAKRDLLLKFGEAMRSPLQMLENDRYQFWCIQRVDIQGEPCLQLDERHLSGVWELDAIARCERKLKLRGESYKQARNETERLPLAKDKLAIARKESAQMKPSA</sequence>